<keyword evidence="1" id="KW-0540">Nuclease</keyword>
<name>A0A4P6DBQ5_RHOPR</name>
<dbReference type="EMBL" id="GHKJ01000890">
    <property type="protein sequence ID" value="MOY45920.1"/>
    <property type="molecule type" value="Transcribed_RNA"/>
</dbReference>
<keyword evidence="1" id="KW-0378">Hydrolase</keyword>
<reference evidence="1" key="1">
    <citation type="submission" date="2019-04" db="EMBL/GenBank/DDBJ databases">
        <title>Analysis of the testis transcriptome of the Chagas disease vector Rhodnius prolixus.</title>
        <authorList>
            <person name="Cesar J."/>
            <person name="Ribeiro J.M."/>
            <person name="Pereira M.H."/>
            <person name="Araujo R.N."/>
            <person name="Gontijo N.F."/>
            <person name="Pessoa G."/>
            <person name="Sant'Anna M.V."/>
            <person name="Sorgine M.H."/>
            <person name="Majerowicz D."/>
            <person name="Carvalho A.B."/>
            <person name="Braz G."/>
            <person name="Mesquita R."/>
            <person name="Lagerblad P.O."/>
            <person name="Koerich L.B."/>
        </authorList>
    </citation>
    <scope>NUCLEOTIDE SEQUENCE</scope>
</reference>
<dbReference type="InterPro" id="IPR036691">
    <property type="entry name" value="Endo/exonu/phosph_ase_sf"/>
</dbReference>
<sequence>MKKISTLRIKAKFFSISLINVHAPTEDKDEEVKDEFYGQLEAVYDSIPSNDIKIVLGDFNAKLGQEESYRPFLGRHSLHEISNENGMRMIDFAISKNMSIRSTQFPHKNIHKETWRTPDGLRENQIDHVMIDFRHASDICDVKSCRGADGDSDHNLVRIMYRQRISLNKRKLGTVEKKWNIEKLKLDEKCRENISRK</sequence>
<dbReference type="Gene3D" id="3.60.10.10">
    <property type="entry name" value="Endonuclease/exonuclease/phosphatase"/>
    <property type="match status" value="1"/>
</dbReference>
<dbReference type="InterPro" id="IPR027124">
    <property type="entry name" value="Swc5/CFDP1/2"/>
</dbReference>
<dbReference type="GO" id="GO:0003964">
    <property type="term" value="F:RNA-directed DNA polymerase activity"/>
    <property type="evidence" value="ECO:0007669"/>
    <property type="project" value="UniProtKB-KW"/>
</dbReference>
<keyword evidence="1" id="KW-0548">Nucleotidyltransferase</keyword>
<proteinExistence type="predicted"/>
<keyword evidence="1" id="KW-0695">RNA-directed DNA polymerase</keyword>
<dbReference type="PANTHER" id="PTHR23227:SF67">
    <property type="entry name" value="CRANIOFACIAL DEVELOPMENT PROTEIN 2-LIKE"/>
    <property type="match status" value="1"/>
</dbReference>
<protein>
    <submittedName>
        <fullName evidence="1">Putative endonuclease-reverse transcriptase panstrongylus lignarius</fullName>
    </submittedName>
</protein>
<dbReference type="AlphaFoldDB" id="A0A4P6DBQ5"/>
<organism evidence="1">
    <name type="scientific">Rhodnius prolixus</name>
    <name type="common">Triatomid bug</name>
    <dbReference type="NCBI Taxonomy" id="13249"/>
    <lineage>
        <taxon>Eukaryota</taxon>
        <taxon>Metazoa</taxon>
        <taxon>Ecdysozoa</taxon>
        <taxon>Arthropoda</taxon>
        <taxon>Hexapoda</taxon>
        <taxon>Insecta</taxon>
        <taxon>Pterygota</taxon>
        <taxon>Neoptera</taxon>
        <taxon>Paraneoptera</taxon>
        <taxon>Hemiptera</taxon>
        <taxon>Heteroptera</taxon>
        <taxon>Panheteroptera</taxon>
        <taxon>Cimicomorpha</taxon>
        <taxon>Reduviidae</taxon>
        <taxon>Triatominae</taxon>
        <taxon>Rhodnius</taxon>
    </lineage>
</organism>
<dbReference type="PANTHER" id="PTHR23227">
    <property type="entry name" value="BUCENTAUR RELATED"/>
    <property type="match status" value="1"/>
</dbReference>
<keyword evidence="1" id="KW-0808">Transferase</keyword>
<keyword evidence="1" id="KW-0255">Endonuclease</keyword>
<dbReference type="SUPFAM" id="SSF56219">
    <property type="entry name" value="DNase I-like"/>
    <property type="match status" value="1"/>
</dbReference>
<accession>A0A4P6DBQ5</accession>
<dbReference type="GO" id="GO:0004519">
    <property type="term" value="F:endonuclease activity"/>
    <property type="evidence" value="ECO:0007669"/>
    <property type="project" value="UniProtKB-KW"/>
</dbReference>
<evidence type="ECO:0000313" key="1">
    <source>
        <dbReference type="EMBL" id="MOY45920.1"/>
    </source>
</evidence>
<dbReference type="VEuPathDB" id="VectorBase:RPRC006507"/>